<comment type="caution">
    <text evidence="9">The sequence shown here is derived from an EMBL/GenBank/DDBJ whole genome shotgun (WGS) entry which is preliminary data.</text>
</comment>
<feature type="compositionally biased region" description="Low complexity" evidence="7">
    <location>
        <begin position="614"/>
        <end position="629"/>
    </location>
</feature>
<dbReference type="OrthoDB" id="2107370at2759"/>
<dbReference type="SUPFAM" id="SSF55073">
    <property type="entry name" value="Nucleotide cyclase"/>
    <property type="match status" value="1"/>
</dbReference>
<dbReference type="InterPro" id="IPR029787">
    <property type="entry name" value="Nucleotide_cyclase"/>
</dbReference>
<dbReference type="GO" id="GO:0007168">
    <property type="term" value="P:receptor guanylyl cyclase signaling pathway"/>
    <property type="evidence" value="ECO:0007669"/>
    <property type="project" value="TreeGrafter"/>
</dbReference>
<evidence type="ECO:0000256" key="1">
    <source>
        <dbReference type="ARBA" id="ARBA00004370"/>
    </source>
</evidence>
<proteinExistence type="predicted"/>
<accession>A0A250X6L4</accession>
<feature type="region of interest" description="Disordered" evidence="7">
    <location>
        <begin position="440"/>
        <end position="475"/>
    </location>
</feature>
<feature type="domain" description="Guanylate cyclase" evidence="8">
    <location>
        <begin position="927"/>
        <end position="974"/>
    </location>
</feature>
<evidence type="ECO:0000259" key="8">
    <source>
        <dbReference type="PROSITE" id="PS50125"/>
    </source>
</evidence>
<keyword evidence="5" id="KW-0472">Membrane</keyword>
<feature type="compositionally biased region" description="Polar residues" evidence="7">
    <location>
        <begin position="452"/>
        <end position="461"/>
    </location>
</feature>
<dbReference type="EMBL" id="BEGY01000034">
    <property type="protein sequence ID" value="GAX78705.1"/>
    <property type="molecule type" value="Genomic_DNA"/>
</dbReference>
<feature type="compositionally biased region" description="Polar residues" evidence="7">
    <location>
        <begin position="707"/>
        <end position="721"/>
    </location>
</feature>
<keyword evidence="2" id="KW-0812">Transmembrane</keyword>
<dbReference type="GO" id="GO:0000166">
    <property type="term" value="F:nucleotide binding"/>
    <property type="evidence" value="ECO:0007669"/>
    <property type="project" value="UniProtKB-KW"/>
</dbReference>
<evidence type="ECO:0000256" key="4">
    <source>
        <dbReference type="ARBA" id="ARBA00022989"/>
    </source>
</evidence>
<dbReference type="GO" id="GO:0001653">
    <property type="term" value="F:peptide receptor activity"/>
    <property type="evidence" value="ECO:0007669"/>
    <property type="project" value="TreeGrafter"/>
</dbReference>
<reference evidence="9 10" key="1">
    <citation type="submission" date="2017-08" db="EMBL/GenBank/DDBJ databases">
        <title>Acidophilic green algal genome provides insights into adaptation to an acidic environment.</title>
        <authorList>
            <person name="Hirooka S."/>
            <person name="Hirose Y."/>
            <person name="Kanesaki Y."/>
            <person name="Higuchi S."/>
            <person name="Fujiwara T."/>
            <person name="Onuma R."/>
            <person name="Era A."/>
            <person name="Ohbayashi R."/>
            <person name="Uzuka A."/>
            <person name="Nozaki H."/>
            <person name="Yoshikawa H."/>
            <person name="Miyagishima S.Y."/>
        </authorList>
    </citation>
    <scope>NUCLEOTIDE SEQUENCE [LARGE SCALE GENOMIC DNA]</scope>
    <source>
        <strain evidence="9 10">NIES-2499</strain>
    </source>
</reference>
<dbReference type="Gene3D" id="3.30.70.1230">
    <property type="entry name" value="Nucleotide cyclase"/>
    <property type="match status" value="1"/>
</dbReference>
<feature type="region of interest" description="Disordered" evidence="7">
    <location>
        <begin position="540"/>
        <end position="560"/>
    </location>
</feature>
<organism evidence="9 10">
    <name type="scientific">Chlamydomonas eustigma</name>
    <dbReference type="NCBI Taxonomy" id="1157962"/>
    <lineage>
        <taxon>Eukaryota</taxon>
        <taxon>Viridiplantae</taxon>
        <taxon>Chlorophyta</taxon>
        <taxon>core chlorophytes</taxon>
        <taxon>Chlorophyceae</taxon>
        <taxon>CS clade</taxon>
        <taxon>Chlamydomonadales</taxon>
        <taxon>Chlamydomonadaceae</taxon>
        <taxon>Chlamydomonas</taxon>
    </lineage>
</organism>
<keyword evidence="6" id="KW-0456">Lyase</keyword>
<dbReference type="PROSITE" id="PS50125">
    <property type="entry name" value="GUANYLATE_CYCLASE_2"/>
    <property type="match status" value="1"/>
</dbReference>
<evidence type="ECO:0000256" key="2">
    <source>
        <dbReference type="ARBA" id="ARBA00022692"/>
    </source>
</evidence>
<dbReference type="Pfam" id="PF00211">
    <property type="entry name" value="Guanylate_cyc"/>
    <property type="match status" value="1"/>
</dbReference>
<dbReference type="CDD" id="cd07302">
    <property type="entry name" value="CHD"/>
    <property type="match status" value="1"/>
</dbReference>
<keyword evidence="10" id="KW-1185">Reference proteome</keyword>
<evidence type="ECO:0000256" key="3">
    <source>
        <dbReference type="ARBA" id="ARBA00022741"/>
    </source>
</evidence>
<feature type="region of interest" description="Disordered" evidence="7">
    <location>
        <begin position="691"/>
        <end position="725"/>
    </location>
</feature>
<sequence length="974" mass="105981">MGGLVSCLQPSDGSLASAQRSGLVQETVIKEESPSLKENDWLASGNAALCRLLPTAHLQLFSNDLKLIMPKRLVLIDGRGCMEELRARSSDENLLAILDQHIRASSLVEDDANEHFGANSRNSSAKNDGSPAHSVDELVILLHVSRFCPGSLVPSAARWTELLRACAIMHGKEMMHAIRSCLEVTALGINKSVQIQLHGSTGVLKICRASSIECGGGFWPAVLVRLELSHNHVLPACYFNSSPEAERADLSAHEAGLKIVSQPGARTDKTAATDTFLQQRLLSSKTVEDATRQQGNRMIEHVGPNPNRESDLLHITQQSAVQRYQKILENVPLIVTLLSFEGGEGGVVYQNELSLSYWGDLKTLTRSSIHTPVDLPNMVLGSSHVNKEACTLTSEEVLLLLLAMQPPGLLPQVLECVQQRCAWRRVLQVPLVCNFEEEQEEEEQEGQEEQAASFSTTVNNKGLSSGLSGAPSSRNLLRLAPSETLEESEEEIHSIAVPPAVQPSSKLKTLLAVQACSGLNRPFSSELNVRSLRSGDIRGLSTQKSFSKPAAAAPKKSSSNLSSINVSHFNTPGIRPSPPSPFILGTNGPAVSSGMLGASVSGYPRMVSSELLTDMDNSSNSMSNLQASSPRKSADHDAPVPQRCTYRNSSMPQPLEHARLQQIHASNLGFKPLSTSTSLSLSSLLKAHLTNSRKTKLAEQRKGSDEPPQSSYPRGSATNRAVSDGQVIPTKFSMDRAGLDIDVDQLFSEWGRGPATLSHFIMVGGKVVELTADNGESQALLLEGGADLPLVADINHQAQPDRDPPWNTTNAVDAKEEECKEDNDEKDANTGDGLLPEHLAWHDVQVIPMEDPQTGTQMMLLLQMDITQRVEMEARMAVLTETQLSMLDQMFPRHVIEYMIKTSRFGSVDTAAFGQEDGLARHHQGVTVMFMDIVGFTTMSKEVQPAQVMTFLNSLFTLLDALIDQYDVYKVTIA</sequence>
<dbReference type="InterPro" id="IPR001054">
    <property type="entry name" value="A/G_cyclase"/>
</dbReference>
<dbReference type="Proteomes" id="UP000232323">
    <property type="component" value="Unassembled WGS sequence"/>
</dbReference>
<evidence type="ECO:0000256" key="5">
    <source>
        <dbReference type="ARBA" id="ARBA00023136"/>
    </source>
</evidence>
<evidence type="ECO:0000256" key="7">
    <source>
        <dbReference type="SAM" id="MobiDB-lite"/>
    </source>
</evidence>
<feature type="compositionally biased region" description="Low complexity" evidence="7">
    <location>
        <begin position="544"/>
        <end position="560"/>
    </location>
</feature>
<feature type="region of interest" description="Disordered" evidence="7">
    <location>
        <begin position="614"/>
        <end position="653"/>
    </location>
</feature>
<dbReference type="AlphaFoldDB" id="A0A250X6L4"/>
<dbReference type="GO" id="GO:0035556">
    <property type="term" value="P:intracellular signal transduction"/>
    <property type="evidence" value="ECO:0007669"/>
    <property type="project" value="InterPro"/>
</dbReference>
<dbReference type="GO" id="GO:0004016">
    <property type="term" value="F:adenylate cyclase activity"/>
    <property type="evidence" value="ECO:0007669"/>
    <property type="project" value="TreeGrafter"/>
</dbReference>
<dbReference type="InterPro" id="IPR050401">
    <property type="entry name" value="Cyclic_nucleotide_synthase"/>
</dbReference>
<feature type="compositionally biased region" description="Basic and acidic residues" evidence="7">
    <location>
        <begin position="696"/>
        <end position="705"/>
    </location>
</feature>
<dbReference type="GO" id="GO:0004383">
    <property type="term" value="F:guanylate cyclase activity"/>
    <property type="evidence" value="ECO:0007669"/>
    <property type="project" value="TreeGrafter"/>
</dbReference>
<keyword evidence="3" id="KW-0547">Nucleotide-binding</keyword>
<keyword evidence="4" id="KW-1133">Transmembrane helix</keyword>
<protein>
    <recommendedName>
        <fullName evidence="8">Guanylate cyclase domain-containing protein</fullName>
    </recommendedName>
</protein>
<comment type="subcellular location">
    <subcellularLocation>
        <location evidence="1">Membrane</location>
    </subcellularLocation>
</comment>
<dbReference type="PANTHER" id="PTHR11920">
    <property type="entry name" value="GUANYLYL CYCLASE"/>
    <property type="match status" value="1"/>
</dbReference>
<name>A0A250X6L4_9CHLO</name>
<dbReference type="PANTHER" id="PTHR11920:SF335">
    <property type="entry name" value="GUANYLATE CYCLASE"/>
    <property type="match status" value="1"/>
</dbReference>
<evidence type="ECO:0000313" key="10">
    <source>
        <dbReference type="Proteomes" id="UP000232323"/>
    </source>
</evidence>
<evidence type="ECO:0000256" key="6">
    <source>
        <dbReference type="ARBA" id="ARBA00023239"/>
    </source>
</evidence>
<feature type="region of interest" description="Disordered" evidence="7">
    <location>
        <begin position="796"/>
        <end position="831"/>
    </location>
</feature>
<dbReference type="GO" id="GO:0005886">
    <property type="term" value="C:plasma membrane"/>
    <property type="evidence" value="ECO:0007669"/>
    <property type="project" value="TreeGrafter"/>
</dbReference>
<gene>
    <name evidence="9" type="ORF">CEUSTIGMA_g6143.t1</name>
</gene>
<evidence type="ECO:0000313" key="9">
    <source>
        <dbReference type="EMBL" id="GAX78705.1"/>
    </source>
</evidence>